<dbReference type="InterPro" id="IPR050560">
    <property type="entry name" value="MYB_TF"/>
</dbReference>
<evidence type="ECO:0000313" key="3">
    <source>
        <dbReference type="EMBL" id="KAJ4389133.1"/>
    </source>
</evidence>
<dbReference type="GO" id="GO:0005634">
    <property type="term" value="C:nucleus"/>
    <property type="evidence" value="ECO:0007669"/>
    <property type="project" value="TreeGrafter"/>
</dbReference>
<dbReference type="InterPro" id="IPR009057">
    <property type="entry name" value="Homeodomain-like_sf"/>
</dbReference>
<organism evidence="3 4">
    <name type="scientific">Gnomoniopsis smithogilvyi</name>
    <dbReference type="NCBI Taxonomy" id="1191159"/>
    <lineage>
        <taxon>Eukaryota</taxon>
        <taxon>Fungi</taxon>
        <taxon>Dikarya</taxon>
        <taxon>Ascomycota</taxon>
        <taxon>Pezizomycotina</taxon>
        <taxon>Sordariomycetes</taxon>
        <taxon>Sordariomycetidae</taxon>
        <taxon>Diaporthales</taxon>
        <taxon>Gnomoniaceae</taxon>
        <taxon>Gnomoniopsis</taxon>
    </lineage>
</organism>
<dbReference type="InterPro" id="IPR001005">
    <property type="entry name" value="SANT/Myb"/>
</dbReference>
<reference evidence="3" key="1">
    <citation type="submission" date="2022-10" db="EMBL/GenBank/DDBJ databases">
        <title>Tapping the CABI collections for fungal endophytes: first genome assemblies for Collariella, Neodidymelliopsis, Ascochyta clinopodiicola, Didymella pomorum, Didymosphaeria variabile, Neocosmospora piperis and Neocucurbitaria cava.</title>
        <authorList>
            <person name="Hill R."/>
        </authorList>
    </citation>
    <scope>NUCLEOTIDE SEQUENCE</scope>
    <source>
        <strain evidence="3">IMI 355082</strain>
    </source>
</reference>
<dbReference type="Proteomes" id="UP001140453">
    <property type="component" value="Unassembled WGS sequence"/>
</dbReference>
<dbReference type="Gene3D" id="1.10.10.60">
    <property type="entry name" value="Homeodomain-like"/>
    <property type="match status" value="2"/>
</dbReference>
<dbReference type="SMART" id="SM00717">
    <property type="entry name" value="SANT"/>
    <property type="match status" value="2"/>
</dbReference>
<name>A0A9W9CUM4_9PEZI</name>
<feature type="compositionally biased region" description="Basic and acidic residues" evidence="1">
    <location>
        <begin position="148"/>
        <end position="157"/>
    </location>
</feature>
<dbReference type="PROSITE" id="PS51294">
    <property type="entry name" value="HTH_MYB"/>
    <property type="match status" value="1"/>
</dbReference>
<proteinExistence type="predicted"/>
<keyword evidence="4" id="KW-1185">Reference proteome</keyword>
<feature type="compositionally biased region" description="Basic and acidic residues" evidence="1">
    <location>
        <begin position="187"/>
        <end position="197"/>
    </location>
</feature>
<protein>
    <recommendedName>
        <fullName evidence="2">HTH myb-type domain-containing protein</fullName>
    </recommendedName>
</protein>
<evidence type="ECO:0000259" key="2">
    <source>
        <dbReference type="PROSITE" id="PS51294"/>
    </source>
</evidence>
<feature type="domain" description="HTH myb-type" evidence="2">
    <location>
        <begin position="101"/>
        <end position="154"/>
    </location>
</feature>
<feature type="compositionally biased region" description="Polar residues" evidence="1">
    <location>
        <begin position="173"/>
        <end position="185"/>
    </location>
</feature>
<dbReference type="EMBL" id="JAPEVB010000004">
    <property type="protein sequence ID" value="KAJ4389133.1"/>
    <property type="molecule type" value="Genomic_DNA"/>
</dbReference>
<gene>
    <name evidence="3" type="ORF">N0V93_006595</name>
</gene>
<dbReference type="GO" id="GO:0000981">
    <property type="term" value="F:DNA-binding transcription factor activity, RNA polymerase II-specific"/>
    <property type="evidence" value="ECO:0007669"/>
    <property type="project" value="TreeGrafter"/>
</dbReference>
<evidence type="ECO:0000313" key="4">
    <source>
        <dbReference type="Proteomes" id="UP001140453"/>
    </source>
</evidence>
<accession>A0A9W9CUM4</accession>
<feature type="compositionally biased region" description="Polar residues" evidence="1">
    <location>
        <begin position="212"/>
        <end position="224"/>
    </location>
</feature>
<dbReference type="GO" id="GO:0000978">
    <property type="term" value="F:RNA polymerase II cis-regulatory region sequence-specific DNA binding"/>
    <property type="evidence" value="ECO:0007669"/>
    <property type="project" value="TreeGrafter"/>
</dbReference>
<dbReference type="OrthoDB" id="2143914at2759"/>
<dbReference type="PANTHER" id="PTHR45614:SF25">
    <property type="entry name" value="MYB PROTEIN"/>
    <property type="match status" value="1"/>
</dbReference>
<dbReference type="AlphaFoldDB" id="A0A9W9CUM4"/>
<feature type="region of interest" description="Disordered" evidence="1">
    <location>
        <begin position="384"/>
        <end position="411"/>
    </location>
</feature>
<dbReference type="PANTHER" id="PTHR45614">
    <property type="entry name" value="MYB PROTEIN-RELATED"/>
    <property type="match status" value="1"/>
</dbReference>
<dbReference type="InterPro" id="IPR017930">
    <property type="entry name" value="Myb_dom"/>
</dbReference>
<evidence type="ECO:0000256" key="1">
    <source>
        <dbReference type="SAM" id="MobiDB-lite"/>
    </source>
</evidence>
<feature type="region of interest" description="Disordered" evidence="1">
    <location>
        <begin position="146"/>
        <end position="224"/>
    </location>
</feature>
<sequence length="411" mass="46604">MEHFHRSPQQGGHQVLAATPLAEEPEDKLSEGNWADVEKVTLRMAIEHFQGHPIRTLEEVQGLSDEEKKLPFKWSIVALYCQARGCRRNAKQCRERYINHMAPLRRDKIGPAEGRHIMRLVATHGKRWAWIGRELDRSENTLKNYWNQERKKGENGRRRNAPQPHSSRHALTGRQSSLPPFSYPQTLREHPHSRRESLSSNPGLISDHGSPIESSPRSSRHNSFAPVQQLPLPTFQGWKPAPTSPIQLSYPMDRTQALSGSSAYAPHIQADAPSPTQECFVQRGHTIFPHHSEGRSDFSDRRDQQLQQSRVDSGCHRADHGFEPSSYSCGQTQVRETQHDRSYPYIASQQPQAYSHTNIPLKSPREILPPVSWLMNLAGDVHQPSQRPSVGAQAGNAQTSSGNMDIRRFLN</sequence>
<dbReference type="SUPFAM" id="SSF46689">
    <property type="entry name" value="Homeodomain-like"/>
    <property type="match status" value="1"/>
</dbReference>
<comment type="caution">
    <text evidence="3">The sequence shown here is derived from an EMBL/GenBank/DDBJ whole genome shotgun (WGS) entry which is preliminary data.</text>
</comment>